<evidence type="ECO:0000256" key="2">
    <source>
        <dbReference type="ARBA" id="ARBA00022884"/>
    </source>
</evidence>
<evidence type="ECO:0000256" key="1">
    <source>
        <dbReference type="ARBA" id="ARBA00022737"/>
    </source>
</evidence>
<keyword evidence="1" id="KW-0677">Repeat</keyword>
<dbReference type="InterPro" id="IPR000504">
    <property type="entry name" value="RRM_dom"/>
</dbReference>
<proteinExistence type="predicted"/>
<dbReference type="InterPro" id="IPR050666">
    <property type="entry name" value="ESRP"/>
</dbReference>
<dbReference type="InterPro" id="IPR035979">
    <property type="entry name" value="RBD_domain_sf"/>
</dbReference>
<dbReference type="GO" id="GO:0003723">
    <property type="term" value="F:RNA binding"/>
    <property type="evidence" value="ECO:0007669"/>
    <property type="project" value="UniProtKB-KW"/>
</dbReference>
<feature type="domain" description="RRM" evidence="3">
    <location>
        <begin position="345"/>
        <end position="413"/>
    </location>
</feature>
<feature type="domain" description="RRM" evidence="3">
    <location>
        <begin position="271"/>
        <end position="343"/>
    </location>
</feature>
<organism evidence="4 5">
    <name type="scientific">Periophthalmus magnuspinnatus</name>
    <dbReference type="NCBI Taxonomy" id="409849"/>
    <lineage>
        <taxon>Eukaryota</taxon>
        <taxon>Metazoa</taxon>
        <taxon>Chordata</taxon>
        <taxon>Craniata</taxon>
        <taxon>Vertebrata</taxon>
        <taxon>Euteleostomi</taxon>
        <taxon>Actinopterygii</taxon>
        <taxon>Neopterygii</taxon>
        <taxon>Teleostei</taxon>
        <taxon>Neoteleostei</taxon>
        <taxon>Acanthomorphata</taxon>
        <taxon>Gobiaria</taxon>
        <taxon>Gobiiformes</taxon>
        <taxon>Gobioidei</taxon>
        <taxon>Gobiidae</taxon>
        <taxon>Oxudercinae</taxon>
        <taxon>Periophthalmus</taxon>
    </lineage>
</organism>
<dbReference type="SUPFAM" id="SSF54928">
    <property type="entry name" value="RNA-binding domain, RBD"/>
    <property type="match status" value="3"/>
</dbReference>
<reference evidence="4" key="2">
    <citation type="submission" date="2025-09" db="UniProtKB">
        <authorList>
            <consortium name="Ensembl"/>
        </authorList>
    </citation>
    <scope>IDENTIFICATION</scope>
</reference>
<reference evidence="4" key="1">
    <citation type="submission" date="2025-08" db="UniProtKB">
        <authorList>
            <consortium name="Ensembl"/>
        </authorList>
    </citation>
    <scope>IDENTIFICATION</scope>
</reference>
<dbReference type="PANTHER" id="PTHR13976">
    <property type="entry name" value="HETEROGENEOUS NUCLEAR RIBONUCLEOPROTEIN-RELATED"/>
    <property type="match status" value="1"/>
</dbReference>
<evidence type="ECO:0000313" key="4">
    <source>
        <dbReference type="Ensembl" id="ENSPMGP00000025866.1"/>
    </source>
</evidence>
<protein>
    <recommendedName>
        <fullName evidence="3">RRM domain-containing protein</fullName>
    </recommendedName>
</protein>
<evidence type="ECO:0000313" key="5">
    <source>
        <dbReference type="Proteomes" id="UP000261520"/>
    </source>
</evidence>
<dbReference type="Ensembl" id="ENSPMGT00000027546.1">
    <property type="protein sequence ID" value="ENSPMGP00000025866.1"/>
    <property type="gene ID" value="ENSPMGG00000020857.1"/>
</dbReference>
<sequence>MNTILQLRGLDTKANAEDIRSFFGAIHIPEGGVFIFGGALGEAFIAFNTEEDGMLAVQQSGQFLKDSKVDLQISRAEKTVNMNTLDSNAILLGVCTLLQGLAPPEAKTAPCDSPAELPLSDPPNPGFIRVFGLPCSTTKQDICVFFQGLSVKDVLLNVKLGVNRGCMVKFESFQDATEALNFNQNSLGSACVEVRTATEKMWLSALREHKDGGCEVLTVEQGPLKDTVNYSKVSEWPRKKQYKHNIDSIQKTSKKMKNCQTTDPSDNMDYIIMVSHLPLNIVKTEIKELFGCPDIAHSNVLHLLDSEGQRTDKVFVKFDKQEDYDYAVNLSGCHVGSNVIEQNPRNMPADVRRSQIKGLFTENKLKEEDITLLYDSDGTCIGEAVVQFQSQTNAALALMHHGREFLGSKILLTPISSSRESFKPVVSKGIGASTVNMKYQ</sequence>
<dbReference type="STRING" id="409849.ENSPMGP00000025866"/>
<evidence type="ECO:0000259" key="3">
    <source>
        <dbReference type="SMART" id="SM00360"/>
    </source>
</evidence>
<dbReference type="SMART" id="SM00360">
    <property type="entry name" value="RRM"/>
    <property type="match status" value="4"/>
</dbReference>
<feature type="domain" description="RRM" evidence="3">
    <location>
        <begin position="4"/>
        <end position="72"/>
    </location>
</feature>
<keyword evidence="2" id="KW-0694">RNA-binding</keyword>
<dbReference type="Gene3D" id="3.30.70.330">
    <property type="match status" value="4"/>
</dbReference>
<dbReference type="Proteomes" id="UP000261520">
    <property type="component" value="Unplaced"/>
</dbReference>
<accession>A0A3B4BBF3</accession>
<dbReference type="AlphaFoldDB" id="A0A3B4BBF3"/>
<feature type="domain" description="RRM" evidence="3">
    <location>
        <begin position="127"/>
        <end position="195"/>
    </location>
</feature>
<dbReference type="InterPro" id="IPR012677">
    <property type="entry name" value="Nucleotide-bd_a/b_plait_sf"/>
</dbReference>
<name>A0A3B4BBF3_9GOBI</name>
<keyword evidence="5" id="KW-1185">Reference proteome</keyword>